<organism evidence="1">
    <name type="scientific">bioreactor metagenome</name>
    <dbReference type="NCBI Taxonomy" id="1076179"/>
    <lineage>
        <taxon>unclassified sequences</taxon>
        <taxon>metagenomes</taxon>
        <taxon>ecological metagenomes</taxon>
    </lineage>
</organism>
<sequence>MDQLEETFSQMLLRLIDEKGKTDVEIYKRANIDRKLFSKIRSNPQYKPSKNTAIALSVALELSLDETRDLLRKAGLALSHSSKFDLIVEYFISEKKYNIFEINEALFAFDQSLLGV</sequence>
<accession>A0A645JGZ5</accession>
<dbReference type="GO" id="GO:0003677">
    <property type="term" value="F:DNA binding"/>
    <property type="evidence" value="ECO:0007669"/>
    <property type="project" value="InterPro"/>
</dbReference>
<dbReference type="Gene3D" id="1.10.260.40">
    <property type="entry name" value="lambda repressor-like DNA-binding domains"/>
    <property type="match status" value="1"/>
</dbReference>
<dbReference type="SUPFAM" id="SSF47413">
    <property type="entry name" value="lambda repressor-like DNA-binding domains"/>
    <property type="match status" value="1"/>
</dbReference>
<comment type="caution">
    <text evidence="1">The sequence shown here is derived from an EMBL/GenBank/DDBJ whole genome shotgun (WGS) entry which is preliminary data.</text>
</comment>
<protein>
    <recommendedName>
        <fullName evidence="2">XRE family transcriptional regulator</fullName>
    </recommendedName>
</protein>
<gene>
    <name evidence="1" type="ORF">SDC9_210369</name>
</gene>
<evidence type="ECO:0000313" key="1">
    <source>
        <dbReference type="EMBL" id="MPN62617.1"/>
    </source>
</evidence>
<proteinExistence type="predicted"/>
<reference evidence="1" key="1">
    <citation type="submission" date="2019-08" db="EMBL/GenBank/DDBJ databases">
        <authorList>
            <person name="Kucharzyk K."/>
            <person name="Murdoch R.W."/>
            <person name="Higgins S."/>
            <person name="Loffler F."/>
        </authorList>
    </citation>
    <scope>NUCLEOTIDE SEQUENCE</scope>
</reference>
<name>A0A645JGZ5_9ZZZZ</name>
<dbReference type="EMBL" id="VSSQ01140867">
    <property type="protein sequence ID" value="MPN62617.1"/>
    <property type="molecule type" value="Genomic_DNA"/>
</dbReference>
<dbReference type="AlphaFoldDB" id="A0A645JGZ5"/>
<evidence type="ECO:0008006" key="2">
    <source>
        <dbReference type="Google" id="ProtNLM"/>
    </source>
</evidence>
<dbReference type="InterPro" id="IPR010982">
    <property type="entry name" value="Lambda_DNA-bd_dom_sf"/>
</dbReference>